<feature type="compositionally biased region" description="Polar residues" evidence="1">
    <location>
        <begin position="22"/>
        <end position="44"/>
    </location>
</feature>
<dbReference type="EMBL" id="LNIX01000003">
    <property type="protein sequence ID" value="OXA57349.1"/>
    <property type="molecule type" value="Genomic_DNA"/>
</dbReference>
<dbReference type="PANTHER" id="PTHR12247">
    <property type="entry name" value="POLYCOMB GROUP PROTEIN"/>
    <property type="match status" value="1"/>
</dbReference>
<dbReference type="Gene3D" id="1.10.150.50">
    <property type="entry name" value="Transcription Factor, Ets-1"/>
    <property type="match status" value="1"/>
</dbReference>
<comment type="caution">
    <text evidence="3">The sequence shown here is derived from an EMBL/GenBank/DDBJ whole genome shotgun (WGS) entry which is preliminary data.</text>
</comment>
<dbReference type="AlphaFoldDB" id="A0A226EIR0"/>
<dbReference type="InterPro" id="IPR013761">
    <property type="entry name" value="SAM/pointed_sf"/>
</dbReference>
<dbReference type="SUPFAM" id="SSF47769">
    <property type="entry name" value="SAM/Pointed domain"/>
    <property type="match status" value="1"/>
</dbReference>
<feature type="region of interest" description="Disordered" evidence="1">
    <location>
        <begin position="21"/>
        <end position="103"/>
    </location>
</feature>
<feature type="domain" description="SAM" evidence="2">
    <location>
        <begin position="284"/>
        <end position="330"/>
    </location>
</feature>
<dbReference type="SMART" id="SM00454">
    <property type="entry name" value="SAM"/>
    <property type="match status" value="1"/>
</dbReference>
<dbReference type="InterPro" id="IPR001660">
    <property type="entry name" value="SAM"/>
</dbReference>
<name>A0A226EIR0_FOLCA</name>
<evidence type="ECO:0000259" key="2">
    <source>
        <dbReference type="PROSITE" id="PS50105"/>
    </source>
</evidence>
<dbReference type="InterPro" id="IPR050548">
    <property type="entry name" value="PcG_chromatin_remod_factors"/>
</dbReference>
<proteinExistence type="predicted"/>
<dbReference type="PROSITE" id="PS50105">
    <property type="entry name" value="SAM_DOMAIN"/>
    <property type="match status" value="1"/>
</dbReference>
<gene>
    <name evidence="3" type="ORF">Fcan01_07901</name>
</gene>
<evidence type="ECO:0000313" key="4">
    <source>
        <dbReference type="Proteomes" id="UP000198287"/>
    </source>
</evidence>
<dbReference type="PANTHER" id="PTHR12247:SF138">
    <property type="entry name" value="POLYHOMEOTIC DISTAL, ISOFORM A-RELATED"/>
    <property type="match status" value="1"/>
</dbReference>
<feature type="compositionally biased region" description="Low complexity" evidence="1">
    <location>
        <begin position="67"/>
        <end position="76"/>
    </location>
</feature>
<dbReference type="Pfam" id="PF00536">
    <property type="entry name" value="SAM_1"/>
    <property type="match status" value="1"/>
</dbReference>
<evidence type="ECO:0000256" key="1">
    <source>
        <dbReference type="SAM" id="MobiDB-lite"/>
    </source>
</evidence>
<dbReference type="GO" id="GO:0003682">
    <property type="term" value="F:chromatin binding"/>
    <property type="evidence" value="ECO:0007669"/>
    <property type="project" value="TreeGrafter"/>
</dbReference>
<dbReference type="GO" id="GO:0045892">
    <property type="term" value="P:negative regulation of DNA-templated transcription"/>
    <property type="evidence" value="ECO:0007669"/>
    <property type="project" value="TreeGrafter"/>
</dbReference>
<keyword evidence="4" id="KW-1185">Reference proteome</keyword>
<dbReference type="OMA" id="SPVVWPS"/>
<evidence type="ECO:0000313" key="3">
    <source>
        <dbReference type="EMBL" id="OXA57349.1"/>
    </source>
</evidence>
<feature type="region of interest" description="Disordered" evidence="1">
    <location>
        <begin position="207"/>
        <end position="246"/>
    </location>
</feature>
<dbReference type="OrthoDB" id="6433810at2759"/>
<accession>A0A226EIR0</accession>
<dbReference type="Proteomes" id="UP000198287">
    <property type="component" value="Unassembled WGS sequence"/>
</dbReference>
<organism evidence="3 4">
    <name type="scientific">Folsomia candida</name>
    <name type="common">Springtail</name>
    <dbReference type="NCBI Taxonomy" id="158441"/>
    <lineage>
        <taxon>Eukaryota</taxon>
        <taxon>Metazoa</taxon>
        <taxon>Ecdysozoa</taxon>
        <taxon>Arthropoda</taxon>
        <taxon>Hexapoda</taxon>
        <taxon>Collembola</taxon>
        <taxon>Entomobryomorpha</taxon>
        <taxon>Isotomoidea</taxon>
        <taxon>Isotomidae</taxon>
        <taxon>Proisotominae</taxon>
        <taxon>Folsomia</taxon>
    </lineage>
</organism>
<dbReference type="GO" id="GO:0042393">
    <property type="term" value="F:histone binding"/>
    <property type="evidence" value="ECO:0007669"/>
    <property type="project" value="TreeGrafter"/>
</dbReference>
<dbReference type="GO" id="GO:0035102">
    <property type="term" value="C:PRC1 complex"/>
    <property type="evidence" value="ECO:0007669"/>
    <property type="project" value="TreeGrafter"/>
</dbReference>
<reference evidence="3 4" key="1">
    <citation type="submission" date="2015-12" db="EMBL/GenBank/DDBJ databases">
        <title>The genome of Folsomia candida.</title>
        <authorList>
            <person name="Faddeeva A."/>
            <person name="Derks M.F."/>
            <person name="Anvar Y."/>
            <person name="Smit S."/>
            <person name="Van Straalen N."/>
            <person name="Roelofs D."/>
        </authorList>
    </citation>
    <scope>NUCLEOTIDE SEQUENCE [LARGE SCALE GENOMIC DNA]</scope>
    <source>
        <strain evidence="3 4">VU population</strain>
        <tissue evidence="3">Whole body</tissue>
    </source>
</reference>
<protein>
    <submittedName>
        <fullName evidence="3">Sterile alpha motif domain-containing protein 11</fullName>
    </submittedName>
</protein>
<sequence length="368" mass="39721">MTELDTNSSPVVWPSWCYAGSAESQSEETSITGSATNMNNNNDSPTPPKSNKRKNKAIVVKNERHSPQLSSSTTSPPMTPPPSTSQNTGTAGASPPPQPIKQMELMMGSGSRNYSDFMRSLAAKYNQQSTTMTPDYYSRTSPANFAFDTRFLKPAAAAALLNLSCSQIPSSLFGDKEKFMDMSSTSTLLSMVRSASAAAANNLESLKANSSSQSHHNKRPNSPLDLSSRDTPNTPPPVKKSKQRNPLDAMTLKSANAANTSISSPCLSSCSTGCTEEAQTMISWSVDEVCRFVSNIDLCKDYVEVFREHAIDGSSLPLLTEEHLMNGMGMKLGPILKFRSTIARKLGTCVICSHCSHCHNNNVNTNSP</sequence>